<feature type="transmembrane region" description="Helical" evidence="8">
    <location>
        <begin position="361"/>
        <end position="380"/>
    </location>
</feature>
<evidence type="ECO:0000313" key="12">
    <source>
        <dbReference type="Proteomes" id="UP000682892"/>
    </source>
</evidence>
<dbReference type="EMBL" id="CH477861">
    <property type="protein sequence ID" value="EAT35543.1"/>
    <property type="molecule type" value="Genomic_DNA"/>
</dbReference>
<dbReference type="PhylomeDB" id="Q16MH3"/>
<gene>
    <name evidence="11" type="ORF">AaeL_AAEL012300</name>
</gene>
<dbReference type="PANTHER" id="PTHR12308">
    <property type="entry name" value="ANOCTAMIN"/>
    <property type="match status" value="1"/>
</dbReference>
<dbReference type="GO" id="GO:0046983">
    <property type="term" value="F:protein dimerization activity"/>
    <property type="evidence" value="ECO:0007669"/>
    <property type="project" value="InterPro"/>
</dbReference>
<accession>Q16MH3</accession>
<dbReference type="Pfam" id="PF16178">
    <property type="entry name" value="Anoct_dimer"/>
    <property type="match status" value="1"/>
</dbReference>
<dbReference type="InterPro" id="IPR032394">
    <property type="entry name" value="Anoct_dimer"/>
</dbReference>
<proteinExistence type="inferred from homology"/>
<keyword evidence="5 8" id="KW-1133">Transmembrane helix</keyword>
<evidence type="ECO:0000256" key="7">
    <source>
        <dbReference type="ARBA" id="ARBA00023180"/>
    </source>
</evidence>
<evidence type="ECO:0000256" key="3">
    <source>
        <dbReference type="ARBA" id="ARBA00022475"/>
    </source>
</evidence>
<comment type="similarity">
    <text evidence="2 8">Belongs to the anoctamin family.</text>
</comment>
<dbReference type="InterPro" id="IPR007632">
    <property type="entry name" value="Anoctamin"/>
</dbReference>
<keyword evidence="3" id="KW-1003">Cell membrane</keyword>
<comment type="subcellular location">
    <subcellularLocation>
        <location evidence="1">Cell membrane</location>
        <topology evidence="1">Multi-pass membrane protein</topology>
    </subcellularLocation>
    <subcellularLocation>
        <location evidence="8">Membrane</location>
        <topology evidence="8">Multi-pass membrane protein</topology>
    </subcellularLocation>
</comment>
<organism evidence="11 12">
    <name type="scientific">Aedes aegypti</name>
    <name type="common">Yellowfever mosquito</name>
    <name type="synonym">Culex aegypti</name>
    <dbReference type="NCBI Taxonomy" id="7159"/>
    <lineage>
        <taxon>Eukaryota</taxon>
        <taxon>Metazoa</taxon>
        <taxon>Ecdysozoa</taxon>
        <taxon>Arthropoda</taxon>
        <taxon>Hexapoda</taxon>
        <taxon>Insecta</taxon>
        <taxon>Pterygota</taxon>
        <taxon>Neoptera</taxon>
        <taxon>Endopterygota</taxon>
        <taxon>Diptera</taxon>
        <taxon>Nematocera</taxon>
        <taxon>Culicoidea</taxon>
        <taxon>Culicidae</taxon>
        <taxon>Culicinae</taxon>
        <taxon>Aedini</taxon>
        <taxon>Aedes</taxon>
        <taxon>Stegomyia</taxon>
    </lineage>
</organism>
<feature type="domain" description="Anoctamin transmembrane" evidence="9">
    <location>
        <begin position="340"/>
        <end position="933"/>
    </location>
</feature>
<evidence type="ECO:0000256" key="6">
    <source>
        <dbReference type="ARBA" id="ARBA00023136"/>
    </source>
</evidence>
<evidence type="ECO:0000256" key="2">
    <source>
        <dbReference type="ARBA" id="ARBA00009671"/>
    </source>
</evidence>
<evidence type="ECO:0000259" key="10">
    <source>
        <dbReference type="Pfam" id="PF16178"/>
    </source>
</evidence>
<feature type="transmembrane region" description="Helical" evidence="8">
    <location>
        <begin position="573"/>
        <end position="598"/>
    </location>
</feature>
<dbReference type="Pfam" id="PF04547">
    <property type="entry name" value="Anoctamin"/>
    <property type="match status" value="1"/>
</dbReference>
<feature type="transmembrane region" description="Helical" evidence="8">
    <location>
        <begin position="427"/>
        <end position="446"/>
    </location>
</feature>
<evidence type="ECO:0000313" key="11">
    <source>
        <dbReference type="EMBL" id="EAT35543.1"/>
    </source>
</evidence>
<dbReference type="Proteomes" id="UP000682892">
    <property type="component" value="Unassembled WGS sequence"/>
</dbReference>
<protein>
    <recommendedName>
        <fullName evidence="8">Anoctamin</fullName>
    </recommendedName>
</protein>
<sequence>MFLPKLFKSPSEDLLEVRPQVFPGATPEVPLRVCPEVPKRYLSEVPLRFPLKISLGVRKFLCKLFLCGSIFAIGSTKRNLKFKDGIRTVDFVLTRNPDHADKQVRRCYFEKNLTEEGLQIEPDDFEEFFANNPFPDHQSATLDKRDEFTVQTLRVESCDSKKARFTKIHVPQETLLRYCEIMRIKMKVNLSGLEKDQQSADGHLNNVNSRRVSLTGTLRKVLPKTMIDFLNLNESEGNPILYEYSRGKDYLFGKNVAMSVAPTVRTAVAHYIMERTNCGDKKDDPFDTGLTKLLEEGVYLDAFPLHDGNLEPAEECKRTWLLQEWASMVHWIKLQPLTEVKDYFGTHVGMYFAWQGFYTNMLIWASSAGMLCFLFGLVTFRSNQVSQDICRDNSTIMCPQCDAICDYWKLGDTCLSSRLAYLFDNKLTIWFALFMSVWASVYLKMWKRYVSHLQHKWGVRDYDAQVEPPRPQYLARLLERNSKITNSASMNGVDEQTVKADCAKTVLNTYTGKKEPAPRFWSTKLPSLLYSYSVILLFIGLAVAAVFGFVIYRMSLLTARHIYGDPADVANKRLMFSAVAAIIDLALSIALDVAYNAVAVRMTNIEYHRTQNDYNESLNLKVFLFQFVNYYSSIFYIAFLKGKFPGYPAKYNRILGFRQEECQPGGCLMELSVQLAIIMIGKQTVSLIRDFSIPYFVKQYREWRKRNSKEEDDSVDSNEYTEDDSLISWNERCRYDDYVKMVIQYGFITIFVVAFPLAPLFALLNNVFETRLDAMKYLKFYKRPVPKRVRDIGMWYDIMDVIAKMAVVSSAFIIAFSSTFIPRLVYMSVVNRNKTDEGFLNHTLAYFNVEHFQAGAAPLVTKFHNISMCRYQEYRNPPFGDRPYKRPLIYWHIFAFRLAFIVIYQNVVSTVQGLVNWIIPDTPSRLQEQIKQEQYYINQRIMSGERAKAKRTVKSLDSVAESVPVGNGVITT</sequence>
<dbReference type="VEuPathDB" id="VectorBase:AAEL025503"/>
<dbReference type="PANTHER" id="PTHR12308:SF83">
    <property type="entry name" value="ANOCTAMIN"/>
    <property type="match status" value="1"/>
</dbReference>
<feature type="transmembrane region" description="Helical" evidence="8">
    <location>
        <begin position="801"/>
        <end position="826"/>
    </location>
</feature>
<dbReference type="AlphaFoldDB" id="Q16MH3"/>
<feature type="transmembrane region" description="Helical" evidence="8">
    <location>
        <begin position="742"/>
        <end position="764"/>
    </location>
</feature>
<reference evidence="11" key="2">
    <citation type="journal article" date="2007" name="Science">
        <title>Genome sequence of Aedes aegypti, a major arbovirus vector.</title>
        <authorList>
            <person name="Nene V."/>
            <person name="Wortman J.R."/>
            <person name="Lawson D."/>
            <person name="Haas B."/>
            <person name="Kodira C."/>
            <person name="Tu Z.J."/>
            <person name="Loftus B."/>
            <person name="Xi Z."/>
            <person name="Megy K."/>
            <person name="Grabherr M."/>
            <person name="Ren Q."/>
            <person name="Zdobnov E.M."/>
            <person name="Lobo N.F."/>
            <person name="Campbell K.S."/>
            <person name="Brown S.E."/>
            <person name="Bonaldo M.F."/>
            <person name="Zhu J."/>
            <person name="Sinkins S.P."/>
            <person name="Hogenkamp D.G."/>
            <person name="Amedeo P."/>
            <person name="Arensburger P."/>
            <person name="Atkinson P.W."/>
            <person name="Bidwell S."/>
            <person name="Biedler J."/>
            <person name="Birney E."/>
            <person name="Bruggner R.V."/>
            <person name="Costas J."/>
            <person name="Coy M.R."/>
            <person name="Crabtree J."/>
            <person name="Crawford M."/>
            <person name="Debruyn B."/>
            <person name="Decaprio D."/>
            <person name="Eiglmeier K."/>
            <person name="Eisenstadt E."/>
            <person name="El-Dorry H."/>
            <person name="Gelbart W.M."/>
            <person name="Gomes S.L."/>
            <person name="Hammond M."/>
            <person name="Hannick L.I."/>
            <person name="Hogan J.R."/>
            <person name="Holmes M.H."/>
            <person name="Jaffe D."/>
            <person name="Johnston J.S."/>
            <person name="Kennedy R.C."/>
            <person name="Koo H."/>
            <person name="Kravitz S."/>
            <person name="Kriventseva E.V."/>
            <person name="Kulp D."/>
            <person name="Labutti K."/>
            <person name="Lee E."/>
            <person name="Li S."/>
            <person name="Lovin D.D."/>
            <person name="Mao C."/>
            <person name="Mauceli E."/>
            <person name="Menck C.F."/>
            <person name="Miller J.R."/>
            <person name="Montgomery P."/>
            <person name="Mori A."/>
            <person name="Nascimento A.L."/>
            <person name="Naveira H.F."/>
            <person name="Nusbaum C."/>
            <person name="O'leary S."/>
            <person name="Orvis J."/>
            <person name="Pertea M."/>
            <person name="Quesneville H."/>
            <person name="Reidenbach K.R."/>
            <person name="Rogers Y.H."/>
            <person name="Roth C.W."/>
            <person name="Schneider J.R."/>
            <person name="Schatz M."/>
            <person name="Shumway M."/>
            <person name="Stanke M."/>
            <person name="Stinson E.O."/>
            <person name="Tubio J.M."/>
            <person name="Vanzee J.P."/>
            <person name="Verjovski-Almeida S."/>
            <person name="Werner D."/>
            <person name="White O."/>
            <person name="Wyder S."/>
            <person name="Zeng Q."/>
            <person name="Zhao Q."/>
            <person name="Zhao Y."/>
            <person name="Hill C.A."/>
            <person name="Raikhel A.S."/>
            <person name="Soares M.B."/>
            <person name="Knudson D.L."/>
            <person name="Lee N.H."/>
            <person name="Galagan J."/>
            <person name="Salzberg S.L."/>
            <person name="Paulsen I.T."/>
            <person name="Dimopoulos G."/>
            <person name="Collins F.H."/>
            <person name="Birren B."/>
            <person name="Fraser-Liggett C.M."/>
            <person name="Severson D.W."/>
        </authorList>
    </citation>
    <scope>NUCLEOTIDE SEQUENCE [LARGE SCALE GENOMIC DNA]</scope>
    <source>
        <strain evidence="11">Liverpool</strain>
    </source>
</reference>
<evidence type="ECO:0000259" key="9">
    <source>
        <dbReference type="Pfam" id="PF04547"/>
    </source>
</evidence>
<reference evidence="11" key="3">
    <citation type="submission" date="2012-09" db="EMBL/GenBank/DDBJ databases">
        <authorList>
            <consortium name="VectorBase"/>
        </authorList>
    </citation>
    <scope>NUCLEOTIDE SEQUENCE</scope>
    <source>
        <strain evidence="11">Liverpool</strain>
    </source>
</reference>
<dbReference type="eggNOG" id="KOG2514">
    <property type="taxonomic scope" value="Eukaryota"/>
</dbReference>
<keyword evidence="4 8" id="KW-0812">Transmembrane</keyword>
<keyword evidence="7" id="KW-0325">Glycoprotein</keyword>
<feature type="domain" description="Anoctamin dimerisation" evidence="10">
    <location>
        <begin position="82"/>
        <end position="337"/>
    </location>
</feature>
<evidence type="ECO:0000256" key="4">
    <source>
        <dbReference type="ARBA" id="ARBA00022692"/>
    </source>
</evidence>
<name>Q16MH3_AEDAE</name>
<dbReference type="GO" id="GO:0005886">
    <property type="term" value="C:plasma membrane"/>
    <property type="evidence" value="ECO:0007669"/>
    <property type="project" value="UniProtKB-SubCell"/>
</dbReference>
<evidence type="ECO:0000256" key="1">
    <source>
        <dbReference type="ARBA" id="ARBA00004651"/>
    </source>
</evidence>
<dbReference type="PaxDb" id="7159-AAEL012300-PA"/>
<feature type="transmembrane region" description="Helical" evidence="8">
    <location>
        <begin position="888"/>
        <end position="907"/>
    </location>
</feature>
<dbReference type="InterPro" id="IPR049452">
    <property type="entry name" value="Anoctamin_TM"/>
</dbReference>
<feature type="transmembrane region" description="Helical" evidence="8">
    <location>
        <begin position="529"/>
        <end position="552"/>
    </location>
</feature>
<evidence type="ECO:0000256" key="5">
    <source>
        <dbReference type="ARBA" id="ARBA00022989"/>
    </source>
</evidence>
<dbReference type="HOGENOM" id="CLU_006685_1_3_1"/>
<reference evidence="11" key="1">
    <citation type="submission" date="2005-10" db="EMBL/GenBank/DDBJ databases">
        <authorList>
            <person name="Loftus B.J."/>
            <person name="Nene V.M."/>
            <person name="Hannick L.I."/>
            <person name="Bidwell S."/>
            <person name="Haas B."/>
            <person name="Amedeo P."/>
            <person name="Orvis J."/>
            <person name="Wortman J.R."/>
            <person name="White O.R."/>
            <person name="Salzberg S."/>
            <person name="Shumway M."/>
            <person name="Koo H."/>
            <person name="Zhao Y."/>
            <person name="Holmes M."/>
            <person name="Miller J."/>
            <person name="Schatz M."/>
            <person name="Pop M."/>
            <person name="Pai G."/>
            <person name="Utterback T."/>
            <person name="Rogers Y.-H."/>
            <person name="Kravitz S."/>
            <person name="Fraser C.M."/>
        </authorList>
    </citation>
    <scope>NUCLEOTIDE SEQUENCE</scope>
    <source>
        <strain evidence="11">Liverpool</strain>
    </source>
</reference>
<evidence type="ECO:0000256" key="8">
    <source>
        <dbReference type="RuleBase" id="RU280814"/>
    </source>
</evidence>
<dbReference type="GO" id="GO:0005254">
    <property type="term" value="F:chloride channel activity"/>
    <property type="evidence" value="ECO:0007669"/>
    <property type="project" value="TreeGrafter"/>
</dbReference>
<feature type="transmembrane region" description="Helical" evidence="8">
    <location>
        <begin position="618"/>
        <end position="640"/>
    </location>
</feature>
<keyword evidence="6 8" id="KW-0472">Membrane</keyword>